<name>A0A0A8XR48_ARUDO</name>
<reference evidence="1" key="2">
    <citation type="journal article" date="2015" name="Data Brief">
        <title>Shoot transcriptome of the giant reed, Arundo donax.</title>
        <authorList>
            <person name="Barrero R.A."/>
            <person name="Guerrero F.D."/>
            <person name="Moolhuijzen P."/>
            <person name="Goolsby J.A."/>
            <person name="Tidwell J."/>
            <person name="Bellgard S.E."/>
            <person name="Bellgard M.I."/>
        </authorList>
    </citation>
    <scope>NUCLEOTIDE SEQUENCE</scope>
    <source>
        <tissue evidence="1">Shoot tissue taken approximately 20 cm above the soil surface</tissue>
    </source>
</reference>
<accession>A0A0A8XR48</accession>
<sequence>MSTAMGTRPARPAKGTGELKYKLMGTPLMDSSK</sequence>
<dbReference type="AlphaFoldDB" id="A0A0A8XR48"/>
<reference evidence="1" key="1">
    <citation type="submission" date="2014-09" db="EMBL/GenBank/DDBJ databases">
        <authorList>
            <person name="Magalhaes I.L.F."/>
            <person name="Oliveira U."/>
            <person name="Santos F.R."/>
            <person name="Vidigal T.H.D.A."/>
            <person name="Brescovit A.D."/>
            <person name="Santos A.J."/>
        </authorList>
    </citation>
    <scope>NUCLEOTIDE SEQUENCE</scope>
    <source>
        <tissue evidence="1">Shoot tissue taken approximately 20 cm above the soil surface</tissue>
    </source>
</reference>
<proteinExistence type="predicted"/>
<evidence type="ECO:0000313" key="1">
    <source>
        <dbReference type="EMBL" id="JAD15095.1"/>
    </source>
</evidence>
<organism evidence="1">
    <name type="scientific">Arundo donax</name>
    <name type="common">Giant reed</name>
    <name type="synonym">Donax arundinaceus</name>
    <dbReference type="NCBI Taxonomy" id="35708"/>
    <lineage>
        <taxon>Eukaryota</taxon>
        <taxon>Viridiplantae</taxon>
        <taxon>Streptophyta</taxon>
        <taxon>Embryophyta</taxon>
        <taxon>Tracheophyta</taxon>
        <taxon>Spermatophyta</taxon>
        <taxon>Magnoliopsida</taxon>
        <taxon>Liliopsida</taxon>
        <taxon>Poales</taxon>
        <taxon>Poaceae</taxon>
        <taxon>PACMAD clade</taxon>
        <taxon>Arundinoideae</taxon>
        <taxon>Arundineae</taxon>
        <taxon>Arundo</taxon>
    </lineage>
</organism>
<protein>
    <submittedName>
        <fullName evidence="1">Uncharacterized protein</fullName>
    </submittedName>
</protein>
<dbReference type="EMBL" id="GBRH01282800">
    <property type="protein sequence ID" value="JAD15095.1"/>
    <property type="molecule type" value="Transcribed_RNA"/>
</dbReference>